<organism evidence="1 2">
    <name type="scientific">Aspergillus pseudonomiae</name>
    <dbReference type="NCBI Taxonomy" id="1506151"/>
    <lineage>
        <taxon>Eukaryota</taxon>
        <taxon>Fungi</taxon>
        <taxon>Dikarya</taxon>
        <taxon>Ascomycota</taxon>
        <taxon>Pezizomycotina</taxon>
        <taxon>Eurotiomycetes</taxon>
        <taxon>Eurotiomycetidae</taxon>
        <taxon>Eurotiales</taxon>
        <taxon>Aspergillaceae</taxon>
        <taxon>Aspergillus</taxon>
        <taxon>Aspergillus subgen. Circumdati</taxon>
    </lineage>
</organism>
<evidence type="ECO:0000313" key="1">
    <source>
        <dbReference type="EMBL" id="KAE8400348.1"/>
    </source>
</evidence>
<dbReference type="EMBL" id="ML736817">
    <property type="protein sequence ID" value="KAE8400348.1"/>
    <property type="molecule type" value="Genomic_DNA"/>
</dbReference>
<evidence type="ECO:0000313" key="2">
    <source>
        <dbReference type="Proteomes" id="UP000325579"/>
    </source>
</evidence>
<protein>
    <submittedName>
        <fullName evidence="1">CVNH domain-containing protein</fullName>
    </submittedName>
</protein>
<accession>A0A5N7D3F0</accession>
<dbReference type="InterPro" id="IPR036673">
    <property type="entry name" value="Cyanovirin-N_sf"/>
</dbReference>
<gene>
    <name evidence="1" type="ORF">BDV37DRAFT_286718</name>
</gene>
<dbReference type="SUPFAM" id="SSF51322">
    <property type="entry name" value="Cyanovirin-N"/>
    <property type="match status" value="1"/>
</dbReference>
<sequence>MSFSQSSCNIKLENRDGKTFLSREAESESGNVRYTEIELDERIGNHEGFFELGSNFTQTARNVYLESDGHVPYLKAELQMGSGNYRDRIESINLDEYIGNDNGVNNRFALLHSHASVLDELNEGLLQLLVPL</sequence>
<dbReference type="Pfam" id="PF08881">
    <property type="entry name" value="CVNH"/>
    <property type="match status" value="1"/>
</dbReference>
<dbReference type="OrthoDB" id="2441380at2759"/>
<keyword evidence="2" id="KW-1185">Reference proteome</keyword>
<dbReference type="PANTHER" id="PTHR42076:SF1">
    <property type="entry name" value="CYANOVIRIN-N DOMAIN-CONTAINING PROTEIN"/>
    <property type="match status" value="1"/>
</dbReference>
<reference evidence="1 2" key="1">
    <citation type="submission" date="2019-04" db="EMBL/GenBank/DDBJ databases">
        <authorList>
            <consortium name="DOE Joint Genome Institute"/>
            <person name="Mondo S."/>
            <person name="Kjaerbolling I."/>
            <person name="Vesth T."/>
            <person name="Frisvad J.C."/>
            <person name="Nybo J.L."/>
            <person name="Theobald S."/>
            <person name="Kildgaard S."/>
            <person name="Isbrandt T."/>
            <person name="Kuo A."/>
            <person name="Sato A."/>
            <person name="Lyhne E.K."/>
            <person name="Kogle M.E."/>
            <person name="Wiebenga A."/>
            <person name="Kun R.S."/>
            <person name="Lubbers R.J."/>
            <person name="Makela M.R."/>
            <person name="Barry K."/>
            <person name="Chovatia M."/>
            <person name="Clum A."/>
            <person name="Daum C."/>
            <person name="Haridas S."/>
            <person name="He G."/>
            <person name="LaButti K."/>
            <person name="Lipzen A."/>
            <person name="Riley R."/>
            <person name="Salamov A."/>
            <person name="Simmons B.A."/>
            <person name="Magnuson J.K."/>
            <person name="Henrissat B."/>
            <person name="Mortensen U.H."/>
            <person name="Larsen T.O."/>
            <person name="Devries R.P."/>
            <person name="Grigoriev I.V."/>
            <person name="Machida M."/>
            <person name="Baker S.E."/>
            <person name="Andersen M.R."/>
            <person name="Cantor M.N."/>
            <person name="Hua S.X."/>
        </authorList>
    </citation>
    <scope>NUCLEOTIDE SEQUENCE [LARGE SCALE GENOMIC DNA]</scope>
    <source>
        <strain evidence="1 2">CBS 119388</strain>
    </source>
</reference>
<dbReference type="RefSeq" id="XP_031937667.1">
    <property type="nucleotide sequence ID" value="XM_032087969.1"/>
</dbReference>
<accession>A0A5N6I461</accession>
<dbReference type="InterPro" id="IPR011058">
    <property type="entry name" value="Cyanovirin-N"/>
</dbReference>
<proteinExistence type="predicted"/>
<dbReference type="AlphaFoldDB" id="A0A5N6I461"/>
<name>A0A5N6I461_9EURO</name>
<dbReference type="Gene3D" id="2.30.60.10">
    <property type="entry name" value="Cyanovirin-N"/>
    <property type="match status" value="1"/>
</dbReference>
<dbReference type="Proteomes" id="UP000325579">
    <property type="component" value="Unassembled WGS sequence"/>
</dbReference>
<dbReference type="GeneID" id="43672660"/>
<dbReference type="SMART" id="SM01111">
    <property type="entry name" value="CVNH"/>
    <property type="match status" value="1"/>
</dbReference>
<dbReference type="PANTHER" id="PTHR42076">
    <property type="entry name" value="CYANOVIRIN-N HOMOLOG"/>
    <property type="match status" value="1"/>
</dbReference>